<dbReference type="InParanoid" id="A0A2V0PLJ3"/>
<dbReference type="AlphaFoldDB" id="A0A2V0PLJ3"/>
<keyword evidence="3" id="KW-1185">Reference proteome</keyword>
<evidence type="ECO:0000256" key="1">
    <source>
        <dbReference type="SAM" id="MobiDB-lite"/>
    </source>
</evidence>
<reference evidence="2 3" key="1">
    <citation type="journal article" date="2018" name="Sci. Rep.">
        <title>Raphidocelis subcapitata (=Pseudokirchneriella subcapitata) provides an insight into genome evolution and environmental adaptations in the Sphaeropleales.</title>
        <authorList>
            <person name="Suzuki S."/>
            <person name="Yamaguchi H."/>
            <person name="Nakajima N."/>
            <person name="Kawachi M."/>
        </authorList>
    </citation>
    <scope>NUCLEOTIDE SEQUENCE [LARGE SCALE GENOMIC DNA]</scope>
    <source>
        <strain evidence="2 3">NIES-35</strain>
    </source>
</reference>
<comment type="caution">
    <text evidence="2">The sequence shown here is derived from an EMBL/GenBank/DDBJ whole genome shotgun (WGS) entry which is preliminary data.</text>
</comment>
<protein>
    <submittedName>
        <fullName evidence="2">Uncharacterized protein</fullName>
    </submittedName>
</protein>
<organism evidence="2 3">
    <name type="scientific">Raphidocelis subcapitata</name>
    <dbReference type="NCBI Taxonomy" id="307507"/>
    <lineage>
        <taxon>Eukaryota</taxon>
        <taxon>Viridiplantae</taxon>
        <taxon>Chlorophyta</taxon>
        <taxon>core chlorophytes</taxon>
        <taxon>Chlorophyceae</taxon>
        <taxon>CS clade</taxon>
        <taxon>Sphaeropleales</taxon>
        <taxon>Selenastraceae</taxon>
        <taxon>Raphidocelis</taxon>
    </lineage>
</organism>
<gene>
    <name evidence="2" type="ORF">Rsub_13366</name>
</gene>
<feature type="compositionally biased region" description="Pro residues" evidence="1">
    <location>
        <begin position="52"/>
        <end position="63"/>
    </location>
</feature>
<name>A0A2V0PLJ3_9CHLO</name>
<proteinExistence type="predicted"/>
<feature type="region of interest" description="Disordered" evidence="1">
    <location>
        <begin position="34"/>
        <end position="63"/>
    </location>
</feature>
<dbReference type="OrthoDB" id="520054at2759"/>
<evidence type="ECO:0000313" key="3">
    <source>
        <dbReference type="Proteomes" id="UP000247498"/>
    </source>
</evidence>
<accession>A0A2V0PLJ3</accession>
<feature type="region of interest" description="Disordered" evidence="1">
    <location>
        <begin position="262"/>
        <end position="294"/>
    </location>
</feature>
<dbReference type="EMBL" id="BDRX01000266">
    <property type="protein sequence ID" value="GBG00625.1"/>
    <property type="molecule type" value="Genomic_DNA"/>
</dbReference>
<sequence>MLKRAQGRSLGQLQPWALGALALVLVVWASSGRNQSSESSAPPRRFAGVPSAPAPAPVEAPAPAPASGGLSMGFGGWGLGSARAPEQAPDYNCKRLIWLTGLQAKTADGNDTNYMTSSLHYLRFYASAVLSAKENAPSLLPVLVALNGMPKEYVEWLEAQGGIVIDHEVSFAKSMDGHVDPIMMNLMASYARLDIPAVMERVLAALPAWEARQLARPRPVNASVPTEVDRDYVIWTDPDVLFRSDISTCTLGKPPVLSIGPEFAARAGAPPRPPPIGPASASADRRRPPPCAAR</sequence>
<evidence type="ECO:0000313" key="2">
    <source>
        <dbReference type="EMBL" id="GBG00625.1"/>
    </source>
</evidence>
<dbReference type="Proteomes" id="UP000247498">
    <property type="component" value="Unassembled WGS sequence"/>
</dbReference>